<feature type="chain" id="PRO_5034062280" evidence="6">
    <location>
        <begin position="22"/>
        <end position="704"/>
    </location>
</feature>
<feature type="signal peptide" evidence="6">
    <location>
        <begin position="1"/>
        <end position="21"/>
    </location>
</feature>
<proteinExistence type="predicted"/>
<comment type="caution">
    <text evidence="7">The sequence shown here is derived from an EMBL/GenBank/DDBJ whole genome shotgun (WGS) entry which is preliminary data.</text>
</comment>
<evidence type="ECO:0000313" key="8">
    <source>
        <dbReference type="Proteomes" id="UP000562929"/>
    </source>
</evidence>
<organism evidence="7 8">
    <name type="scientific">Ophiocordyceps camponoti-floridani</name>
    <dbReference type="NCBI Taxonomy" id="2030778"/>
    <lineage>
        <taxon>Eukaryota</taxon>
        <taxon>Fungi</taxon>
        <taxon>Dikarya</taxon>
        <taxon>Ascomycota</taxon>
        <taxon>Pezizomycotina</taxon>
        <taxon>Sordariomycetes</taxon>
        <taxon>Hypocreomycetidae</taxon>
        <taxon>Hypocreales</taxon>
        <taxon>Ophiocordycipitaceae</taxon>
        <taxon>Ophiocordyceps</taxon>
    </lineage>
</organism>
<dbReference type="Pfam" id="PF01375">
    <property type="entry name" value="Enterotoxin_a"/>
    <property type="match status" value="1"/>
</dbReference>
<name>A0A8H4VEF3_9HYPO</name>
<keyword evidence="2 6" id="KW-0732">Signal</keyword>
<evidence type="ECO:0000256" key="5">
    <source>
        <dbReference type="SAM" id="MobiDB-lite"/>
    </source>
</evidence>
<accession>A0A8H4VEF3</accession>
<dbReference type="InterPro" id="IPR001144">
    <property type="entry name" value="Enterotoxin_A"/>
</dbReference>
<dbReference type="OrthoDB" id="4925061at2759"/>
<dbReference type="Proteomes" id="UP000562929">
    <property type="component" value="Unassembled WGS sequence"/>
</dbReference>
<dbReference type="AlphaFoldDB" id="A0A8H4VEF3"/>
<keyword evidence="1" id="KW-0800">Toxin</keyword>
<evidence type="ECO:0000256" key="4">
    <source>
        <dbReference type="ARBA" id="ARBA00023157"/>
    </source>
</evidence>
<evidence type="ECO:0000256" key="1">
    <source>
        <dbReference type="ARBA" id="ARBA00022656"/>
    </source>
</evidence>
<reference evidence="7 8" key="1">
    <citation type="journal article" date="2020" name="G3 (Bethesda)">
        <title>Genetic Underpinnings of Host Manipulation by Ophiocordyceps as Revealed by Comparative Transcriptomics.</title>
        <authorList>
            <person name="Will I."/>
            <person name="Das B."/>
            <person name="Trinh T."/>
            <person name="Brachmann A."/>
            <person name="Ohm R.A."/>
            <person name="de Bekker C."/>
        </authorList>
    </citation>
    <scope>NUCLEOTIDE SEQUENCE [LARGE SCALE GENOMIC DNA]</scope>
    <source>
        <strain evidence="7 8">EC05</strain>
    </source>
</reference>
<dbReference type="PRINTS" id="PR00771">
    <property type="entry name" value="ENTEROTOXINA"/>
</dbReference>
<keyword evidence="3" id="KW-0843">Virulence</keyword>
<dbReference type="SUPFAM" id="SSF56399">
    <property type="entry name" value="ADP-ribosylation"/>
    <property type="match status" value="1"/>
</dbReference>
<sequence length="704" mass="78813">MRVTGAVLALLYLQWPGSSHAGSCFGKCCAAIKPAKGPLVFRVDSRTPQQIKEAQGFWPRGTDFSIYKHAEKHSPNSAYVSTSERAAGGAEIFAVPPPPRGSGLEKKYKGCFLYAIHPAENFVNTRLSLGPYSTHRERELLAAGGIRWDQIRGWTYLGKGRDTPISERRFVVNKDYDVKRWRGHVANPEPQYQLAGFPKKMDTNNPRAPKEHPWTQDSWKDFEKQGEAGVRQAGIQFMQNHGRAFGITKVETCPDKQKIKRQAGPIIDCWRTQDGDGEADEELGWEMSDDPAAGSEAESELAELDDPLEEEAIMSVTNKVAETELYKILTRFKLDKTLANLKLSPSQLRARFRNYEPLAALAKPKALAQKAKRIGRGILTVGVLNLYVKDLIDVFTGELPSAVEKAAVVTSVVPVVGCLTSGVLEDKAGDATACVFGDLLLFTPWWPIGIGIHVTRFLKSLLVNLFRGSINADPQHVWEKEEAFQYTRRKEFSLYWNQIVHSFSSQDFMDKVLEPQFDAETAGYAFAATQAVGLVHAARDVARRAGSNRTLVTDADVLMATLPIYEAMCRSIRERSHSIVKEKQKMARMIARDQAAKFDRKFAHRVERWWHLRARSRTYRDSPFSKSVKRGNNVTHLISWRLQKAMAYNLTQIDVEIARHAAGLKLCRVNYPNSSDLTTWRPGRSAADLVQVVEPGSACGIVVP</sequence>
<keyword evidence="8" id="KW-1185">Reference proteome</keyword>
<feature type="compositionally biased region" description="Acidic residues" evidence="5">
    <location>
        <begin position="275"/>
        <end position="289"/>
    </location>
</feature>
<feature type="region of interest" description="Disordered" evidence="5">
    <location>
        <begin position="271"/>
        <end position="296"/>
    </location>
</feature>
<evidence type="ECO:0000256" key="2">
    <source>
        <dbReference type="ARBA" id="ARBA00022729"/>
    </source>
</evidence>
<keyword evidence="4" id="KW-1015">Disulfide bond</keyword>
<gene>
    <name evidence="7" type="ORF">GQ602_003672</name>
</gene>
<dbReference type="EMBL" id="JAACLJ010000003">
    <property type="protein sequence ID" value="KAF4589783.1"/>
    <property type="molecule type" value="Genomic_DNA"/>
</dbReference>
<evidence type="ECO:0000256" key="3">
    <source>
        <dbReference type="ARBA" id="ARBA00023026"/>
    </source>
</evidence>
<dbReference type="Gene3D" id="3.90.210.10">
    <property type="entry name" value="Heat-Labile Enterotoxin, subunit A"/>
    <property type="match status" value="1"/>
</dbReference>
<dbReference type="GO" id="GO:0090729">
    <property type="term" value="F:toxin activity"/>
    <property type="evidence" value="ECO:0007669"/>
    <property type="project" value="UniProtKB-KW"/>
</dbReference>
<protein>
    <submittedName>
        <fullName evidence="7">Putative enterotoxin</fullName>
    </submittedName>
</protein>
<evidence type="ECO:0000256" key="6">
    <source>
        <dbReference type="SAM" id="SignalP"/>
    </source>
</evidence>
<evidence type="ECO:0000313" key="7">
    <source>
        <dbReference type="EMBL" id="KAF4589783.1"/>
    </source>
</evidence>